<feature type="chain" id="PRO_5045357062" description="Ricin B lectin domain-containing protein" evidence="1">
    <location>
        <begin position="24"/>
        <end position="155"/>
    </location>
</feature>
<evidence type="ECO:0000259" key="2">
    <source>
        <dbReference type="Pfam" id="PF00652"/>
    </source>
</evidence>
<dbReference type="PROSITE" id="PS50231">
    <property type="entry name" value="RICIN_B_LECTIN"/>
    <property type="match status" value="1"/>
</dbReference>
<keyword evidence="1" id="KW-0732">Signal</keyword>
<comment type="caution">
    <text evidence="3">The sequence shown here is derived from an EMBL/GenBank/DDBJ whole genome shotgun (WGS) entry which is preliminary data.</text>
</comment>
<reference evidence="3 4" key="1">
    <citation type="submission" date="2021-01" db="EMBL/GenBank/DDBJ databases">
        <title>Whole genome shotgun sequence of Actinoplanes couchii NBRC 106145.</title>
        <authorList>
            <person name="Komaki H."/>
            <person name="Tamura T."/>
        </authorList>
    </citation>
    <scope>NUCLEOTIDE SEQUENCE [LARGE SCALE GENOMIC DNA]</scope>
    <source>
        <strain evidence="3 4">NBRC 106145</strain>
    </source>
</reference>
<sequence length="155" mass="17013">MRLILPFLVAVAVLYLSSAPAAAVPGPPPLHQGWIVTQQTPYRCLTGGDAGTTLFTSACDRGNRAQDFYQTSEGHFTQDENCVQPRTTAKGIKARVELCTYKADQKWWFTTVLRAGDQKGPCLTEVSVDAAGRGKVRLQDCSGALNQQWRSLNPW</sequence>
<feature type="domain" description="Ricin B lectin" evidence="2">
    <location>
        <begin position="41"/>
        <end position="149"/>
    </location>
</feature>
<dbReference type="SUPFAM" id="SSF50370">
    <property type="entry name" value="Ricin B-like lectins"/>
    <property type="match status" value="1"/>
</dbReference>
<keyword evidence="4" id="KW-1185">Reference proteome</keyword>
<name>A0ABQ3X3Y1_9ACTN</name>
<protein>
    <recommendedName>
        <fullName evidence="2">Ricin B lectin domain-containing protein</fullName>
    </recommendedName>
</protein>
<evidence type="ECO:0000256" key="1">
    <source>
        <dbReference type="SAM" id="SignalP"/>
    </source>
</evidence>
<dbReference type="RefSeq" id="WP_203794142.1">
    <property type="nucleotide sequence ID" value="NZ_BAAAQE010000016.1"/>
</dbReference>
<dbReference type="Proteomes" id="UP000612282">
    <property type="component" value="Unassembled WGS sequence"/>
</dbReference>
<gene>
    <name evidence="3" type="ORF">Aco03nite_016250</name>
</gene>
<accession>A0ABQ3X3Y1</accession>
<evidence type="ECO:0000313" key="4">
    <source>
        <dbReference type="Proteomes" id="UP000612282"/>
    </source>
</evidence>
<dbReference type="InterPro" id="IPR000772">
    <property type="entry name" value="Ricin_B_lectin"/>
</dbReference>
<dbReference type="Gene3D" id="2.80.10.50">
    <property type="match status" value="1"/>
</dbReference>
<evidence type="ECO:0000313" key="3">
    <source>
        <dbReference type="EMBL" id="GID53221.1"/>
    </source>
</evidence>
<dbReference type="EMBL" id="BOMG01000027">
    <property type="protein sequence ID" value="GID53221.1"/>
    <property type="molecule type" value="Genomic_DNA"/>
</dbReference>
<dbReference type="InterPro" id="IPR035992">
    <property type="entry name" value="Ricin_B-like_lectins"/>
</dbReference>
<proteinExistence type="predicted"/>
<organism evidence="3 4">
    <name type="scientific">Actinoplanes couchii</name>
    <dbReference type="NCBI Taxonomy" id="403638"/>
    <lineage>
        <taxon>Bacteria</taxon>
        <taxon>Bacillati</taxon>
        <taxon>Actinomycetota</taxon>
        <taxon>Actinomycetes</taxon>
        <taxon>Micromonosporales</taxon>
        <taxon>Micromonosporaceae</taxon>
        <taxon>Actinoplanes</taxon>
    </lineage>
</organism>
<feature type="signal peptide" evidence="1">
    <location>
        <begin position="1"/>
        <end position="23"/>
    </location>
</feature>
<dbReference type="Pfam" id="PF00652">
    <property type="entry name" value="Ricin_B_lectin"/>
    <property type="match status" value="1"/>
</dbReference>